<sequence length="87" mass="9488">MSNSPATHDIEQALKQYVAREILDGKDIGLDADTPLLEWGVINSLEIARLLGFVREQFGVVVPLESVTAEHFKDLRALTGLVASLKG</sequence>
<evidence type="ECO:0000313" key="2">
    <source>
        <dbReference type="EMBL" id="MDC0721159.1"/>
    </source>
</evidence>
<gene>
    <name evidence="2" type="ORF">POL25_29910</name>
</gene>
<comment type="caution">
    <text evidence="2">The sequence shown here is derived from an EMBL/GenBank/DDBJ whole genome shotgun (WGS) entry which is preliminary data.</text>
</comment>
<accession>A0ABT5E5N0</accession>
<evidence type="ECO:0000259" key="1">
    <source>
        <dbReference type="Pfam" id="PF00550"/>
    </source>
</evidence>
<feature type="domain" description="Carrier" evidence="1">
    <location>
        <begin position="13"/>
        <end position="79"/>
    </location>
</feature>
<keyword evidence="3" id="KW-1185">Reference proteome</keyword>
<proteinExistence type="predicted"/>
<protein>
    <submittedName>
        <fullName evidence="2">Acyl carrier protein</fullName>
    </submittedName>
</protein>
<dbReference type="EMBL" id="JAQNDL010000003">
    <property type="protein sequence ID" value="MDC0721159.1"/>
    <property type="molecule type" value="Genomic_DNA"/>
</dbReference>
<evidence type="ECO:0000313" key="3">
    <source>
        <dbReference type="Proteomes" id="UP001221686"/>
    </source>
</evidence>
<organism evidence="2 3">
    <name type="scientific">Nannocystis bainbridge</name>
    <dbReference type="NCBI Taxonomy" id="2995303"/>
    <lineage>
        <taxon>Bacteria</taxon>
        <taxon>Pseudomonadati</taxon>
        <taxon>Myxococcota</taxon>
        <taxon>Polyangia</taxon>
        <taxon>Nannocystales</taxon>
        <taxon>Nannocystaceae</taxon>
        <taxon>Nannocystis</taxon>
    </lineage>
</organism>
<dbReference type="RefSeq" id="WP_272089659.1">
    <property type="nucleotide sequence ID" value="NZ_JAQNDL010000003.1"/>
</dbReference>
<dbReference type="Pfam" id="PF00550">
    <property type="entry name" value="PP-binding"/>
    <property type="match status" value="1"/>
</dbReference>
<dbReference type="InterPro" id="IPR036736">
    <property type="entry name" value="ACP-like_sf"/>
</dbReference>
<dbReference type="Gene3D" id="1.10.1200.10">
    <property type="entry name" value="ACP-like"/>
    <property type="match status" value="1"/>
</dbReference>
<dbReference type="SUPFAM" id="SSF47336">
    <property type="entry name" value="ACP-like"/>
    <property type="match status" value="1"/>
</dbReference>
<name>A0ABT5E5N0_9BACT</name>
<reference evidence="2 3" key="1">
    <citation type="submission" date="2022-11" db="EMBL/GenBank/DDBJ databases">
        <title>Minimal conservation of predation-associated metabolite biosynthetic gene clusters underscores biosynthetic potential of Myxococcota including descriptions for ten novel species: Archangium lansinium sp. nov., Myxococcus landrumus sp. nov., Nannocystis bai.</title>
        <authorList>
            <person name="Ahearne A."/>
            <person name="Stevens C."/>
            <person name="Dowd S."/>
        </authorList>
    </citation>
    <scope>NUCLEOTIDE SEQUENCE [LARGE SCALE GENOMIC DNA]</scope>
    <source>
        <strain evidence="2 3">BB15-2</strain>
    </source>
</reference>
<dbReference type="InterPro" id="IPR009081">
    <property type="entry name" value="PP-bd_ACP"/>
</dbReference>
<dbReference type="Proteomes" id="UP001221686">
    <property type="component" value="Unassembled WGS sequence"/>
</dbReference>